<feature type="coiled-coil region" evidence="1">
    <location>
        <begin position="311"/>
        <end position="401"/>
    </location>
</feature>
<feature type="region of interest" description="Disordered" evidence="2">
    <location>
        <begin position="1"/>
        <end position="21"/>
    </location>
</feature>
<sequence length="470" mass="54659">MSEYRSSEKLRSSSGKSLKRDSPPLNFRTWITEPLSSIETEYIKNLQQQVCLLELETNFLRDQAKQAASIPPKITYKAEKMLSEMKDLQAEVEFIQLEIRKKNARIAALHSEQELFSRNLHLAQDARSSEKKLLTEELIQMKKLKEVANQDMAYKESELKKIKQELETTVVALTDEARQVWLLETQLNQHVEKHQATEAKLEEKKSELLKTQVALHQLEEKYYTSTASIQDNIAQELRDEISSLQQKLRDKVLLMEEDKFLRNKMAEDCGRLTKENALLHSHLLELTKELERVQAFRDEKNSKHSTNVIQLTSLKERERQLEMELSHLKRMMKEEEKKVLTAMEQLQHLEQGKSSGELKGTSLRNQLATLENRQSNIKLENTQLKREKASLVEHISELHKQISEKDDEIFLMKAHIHRLAQDLNCLKSQLKMESSLHSGSWKEISSIADSMKQVANTMNQRNVNTTSIYS</sequence>
<dbReference type="STRING" id="137246.A0A401S264"/>
<gene>
    <name evidence="3" type="ORF">chiPu_0002873</name>
</gene>
<feature type="compositionally biased region" description="Basic and acidic residues" evidence="2">
    <location>
        <begin position="1"/>
        <end position="11"/>
    </location>
</feature>
<organism evidence="3 4">
    <name type="scientific">Chiloscyllium punctatum</name>
    <name type="common">Brownbanded bambooshark</name>
    <name type="synonym">Hemiscyllium punctatum</name>
    <dbReference type="NCBI Taxonomy" id="137246"/>
    <lineage>
        <taxon>Eukaryota</taxon>
        <taxon>Metazoa</taxon>
        <taxon>Chordata</taxon>
        <taxon>Craniata</taxon>
        <taxon>Vertebrata</taxon>
        <taxon>Chondrichthyes</taxon>
        <taxon>Elasmobranchii</taxon>
        <taxon>Galeomorphii</taxon>
        <taxon>Galeoidea</taxon>
        <taxon>Orectolobiformes</taxon>
        <taxon>Hemiscylliidae</taxon>
        <taxon>Chiloscyllium</taxon>
    </lineage>
</organism>
<keyword evidence="4" id="KW-1185">Reference proteome</keyword>
<feature type="coiled-coil region" evidence="1">
    <location>
        <begin position="131"/>
        <end position="254"/>
    </location>
</feature>
<dbReference type="AlphaFoldDB" id="A0A401S264"/>
<evidence type="ECO:0000256" key="2">
    <source>
        <dbReference type="SAM" id="MobiDB-lite"/>
    </source>
</evidence>
<dbReference type="Proteomes" id="UP000287033">
    <property type="component" value="Unassembled WGS sequence"/>
</dbReference>
<feature type="coiled-coil region" evidence="1">
    <location>
        <begin position="78"/>
        <end position="105"/>
    </location>
</feature>
<evidence type="ECO:0000313" key="4">
    <source>
        <dbReference type="Proteomes" id="UP000287033"/>
    </source>
</evidence>
<evidence type="ECO:0000256" key="1">
    <source>
        <dbReference type="SAM" id="Coils"/>
    </source>
</evidence>
<proteinExistence type="predicted"/>
<keyword evidence="1" id="KW-0175">Coiled coil</keyword>
<protein>
    <submittedName>
        <fullName evidence="3">Uncharacterized protein</fullName>
    </submittedName>
</protein>
<dbReference type="Gene3D" id="1.10.287.1490">
    <property type="match status" value="1"/>
</dbReference>
<evidence type="ECO:0000313" key="3">
    <source>
        <dbReference type="EMBL" id="GCC24472.1"/>
    </source>
</evidence>
<reference evidence="3 4" key="1">
    <citation type="journal article" date="2018" name="Nat. Ecol. Evol.">
        <title>Shark genomes provide insights into elasmobranch evolution and the origin of vertebrates.</title>
        <authorList>
            <person name="Hara Y"/>
            <person name="Yamaguchi K"/>
            <person name="Onimaru K"/>
            <person name="Kadota M"/>
            <person name="Koyanagi M"/>
            <person name="Keeley SD"/>
            <person name="Tatsumi K"/>
            <person name="Tanaka K"/>
            <person name="Motone F"/>
            <person name="Kageyama Y"/>
            <person name="Nozu R"/>
            <person name="Adachi N"/>
            <person name="Nishimura O"/>
            <person name="Nakagawa R"/>
            <person name="Tanegashima C"/>
            <person name="Kiyatake I"/>
            <person name="Matsumoto R"/>
            <person name="Murakumo K"/>
            <person name="Nishida K"/>
            <person name="Terakita A"/>
            <person name="Kuratani S"/>
            <person name="Sato K"/>
            <person name="Hyodo S Kuraku.S."/>
        </authorList>
    </citation>
    <scope>NUCLEOTIDE SEQUENCE [LARGE SCALE GENOMIC DNA]</scope>
</reference>
<comment type="caution">
    <text evidence="3">The sequence shown here is derived from an EMBL/GenBank/DDBJ whole genome shotgun (WGS) entry which is preliminary data.</text>
</comment>
<accession>A0A401S264</accession>
<dbReference type="OrthoDB" id="2130396at2759"/>
<name>A0A401S264_CHIPU</name>
<dbReference type="EMBL" id="BEZZ01000058">
    <property type="protein sequence ID" value="GCC24472.1"/>
    <property type="molecule type" value="Genomic_DNA"/>
</dbReference>
<dbReference type="OMA" id="MAYKESE"/>